<dbReference type="GO" id="GO:0045333">
    <property type="term" value="P:cellular respiration"/>
    <property type="evidence" value="ECO:0007669"/>
    <property type="project" value="UniProtKB-ARBA"/>
</dbReference>
<accession>A0A497ESU5</accession>
<dbReference type="GO" id="GO:0030976">
    <property type="term" value="F:thiamine pyrophosphate binding"/>
    <property type="evidence" value="ECO:0007669"/>
    <property type="project" value="InterPro"/>
</dbReference>
<dbReference type="EMBL" id="QMQY01000085">
    <property type="protein sequence ID" value="RLE49800.1"/>
    <property type="molecule type" value="Genomic_DNA"/>
</dbReference>
<dbReference type="GO" id="GO:0044272">
    <property type="term" value="P:sulfur compound biosynthetic process"/>
    <property type="evidence" value="ECO:0007669"/>
    <property type="project" value="UniProtKB-ARBA"/>
</dbReference>
<evidence type="ECO:0000313" key="3">
    <source>
        <dbReference type="EMBL" id="RLE49800.1"/>
    </source>
</evidence>
<protein>
    <submittedName>
        <fullName evidence="3">2-oxoacid:ferredoxin oxidoreductase subunit beta</fullName>
    </submittedName>
</protein>
<dbReference type="Gene3D" id="3.40.50.970">
    <property type="match status" value="1"/>
</dbReference>
<dbReference type="PANTHER" id="PTHR48084:SF1">
    <property type="entry name" value="2-OXOGLUTARATE SYNTHASE SUBUNIT KORB"/>
    <property type="match status" value="1"/>
</dbReference>
<feature type="domain" description="Thiamine pyrophosphate enzyme TPP-binding" evidence="2">
    <location>
        <begin position="60"/>
        <end position="200"/>
    </location>
</feature>
<reference evidence="3 4" key="1">
    <citation type="submission" date="2018-06" db="EMBL/GenBank/DDBJ databases">
        <title>Extensive metabolic versatility and redundancy in microbially diverse, dynamic hydrothermal sediments.</title>
        <authorList>
            <person name="Dombrowski N."/>
            <person name="Teske A."/>
            <person name="Baker B.J."/>
        </authorList>
    </citation>
    <scope>NUCLEOTIDE SEQUENCE [LARGE SCALE GENOMIC DNA]</scope>
    <source>
        <strain evidence="3">B30_G17</strain>
    </source>
</reference>
<dbReference type="InterPro" id="IPR011766">
    <property type="entry name" value="TPP_enzyme_TPP-bd"/>
</dbReference>
<dbReference type="GO" id="GO:0016625">
    <property type="term" value="F:oxidoreductase activity, acting on the aldehyde or oxo group of donors, iron-sulfur protein as acceptor"/>
    <property type="evidence" value="ECO:0007669"/>
    <property type="project" value="UniProtKB-ARBA"/>
</dbReference>
<dbReference type="SUPFAM" id="SSF52518">
    <property type="entry name" value="Thiamin diphosphate-binding fold (THDP-binding)"/>
    <property type="match status" value="1"/>
</dbReference>
<gene>
    <name evidence="3" type="ORF">DRJ21_02160</name>
</gene>
<proteinExistence type="predicted"/>
<dbReference type="PANTHER" id="PTHR48084">
    <property type="entry name" value="2-OXOGLUTARATE OXIDOREDUCTASE SUBUNIT KORB-RELATED"/>
    <property type="match status" value="1"/>
</dbReference>
<dbReference type="Pfam" id="PF02775">
    <property type="entry name" value="TPP_enzyme_C"/>
    <property type="match status" value="1"/>
</dbReference>
<organism evidence="3 4">
    <name type="scientific">Thermoproteota archaeon</name>
    <dbReference type="NCBI Taxonomy" id="2056631"/>
    <lineage>
        <taxon>Archaea</taxon>
        <taxon>Thermoproteota</taxon>
    </lineage>
</organism>
<keyword evidence="1" id="KW-0560">Oxidoreductase</keyword>
<name>A0A497ESU5_9CREN</name>
<dbReference type="InterPro" id="IPR051457">
    <property type="entry name" value="2-oxoacid:Fd_oxidoreductase"/>
</dbReference>
<sequence length="275" mass="30559">MEHFAVKYLRKERLPTPFCPGCGNGIIINCFMKAVEELGYNDLREFVFCSGIGCAAWIPSPHFKADSIHSLHGRAIPVAIGVKLMKPHLNVVVFGGDGDIVGIGLNHLIHAARRNIGITVIMVNNMIYGMTGGQVAPTTPEKAITTTSPYGNIENPIDAAKLVMEAGASYVARWTTYHVIPLKNSIKKALTKKGFSFIEVVSQCPTSYGRRVGLKSAVEMLKWFKENSIPISKAMNMKKEELKDKIIIGEFIDRELEEYTEKVYKLMEIARSKKL</sequence>
<dbReference type="InterPro" id="IPR029061">
    <property type="entry name" value="THDP-binding"/>
</dbReference>
<evidence type="ECO:0000256" key="1">
    <source>
        <dbReference type="ARBA" id="ARBA00023002"/>
    </source>
</evidence>
<dbReference type="GO" id="GO:0006082">
    <property type="term" value="P:organic acid metabolic process"/>
    <property type="evidence" value="ECO:0007669"/>
    <property type="project" value="UniProtKB-ARBA"/>
</dbReference>
<evidence type="ECO:0000313" key="4">
    <source>
        <dbReference type="Proteomes" id="UP000281962"/>
    </source>
</evidence>
<comment type="caution">
    <text evidence="3">The sequence shown here is derived from an EMBL/GenBank/DDBJ whole genome shotgun (WGS) entry which is preliminary data.</text>
</comment>
<dbReference type="Proteomes" id="UP000281962">
    <property type="component" value="Unassembled WGS sequence"/>
</dbReference>
<dbReference type="AlphaFoldDB" id="A0A497ESU5"/>
<evidence type="ECO:0000259" key="2">
    <source>
        <dbReference type="Pfam" id="PF02775"/>
    </source>
</evidence>
<dbReference type="CDD" id="cd03375">
    <property type="entry name" value="TPP_OGFOR"/>
    <property type="match status" value="1"/>
</dbReference>